<reference evidence="1" key="1">
    <citation type="submission" date="2019-11" db="EMBL/GenBank/DDBJ databases">
        <title>Nori genome reveals adaptations in red seaweeds to the harsh intertidal environment.</title>
        <authorList>
            <person name="Wang D."/>
            <person name="Mao Y."/>
        </authorList>
    </citation>
    <scope>NUCLEOTIDE SEQUENCE</scope>
    <source>
        <tissue evidence="1">Gametophyte</tissue>
    </source>
</reference>
<protein>
    <submittedName>
        <fullName evidence="1">Uncharacterized protein</fullName>
    </submittedName>
</protein>
<sequence length="345" mass="36872">MACHERRLSLASLPASSSATTRTRTPPLPPAHAPCKRQGQPWSDIPPLTASATQSPTQAPPLPTWTSDRRCGFIAKSADRCAASCTPRTAKRCPSAAMAPSSLLTRPAPSPTSTAQPLAAHPRTHHLPRIPRPSARTRVLPPCRTKYPQRPASSRRTASTHCPTTTPARMPRKRRRSTSCAPWGACAPGPPPRYRKERRSSTTSGGLHEKRTVATASRPRVPASASRATATGTRTATCPHRRPPHSAQSASSSQRPSSLASPSARRIFYAPTCSPMSCPSSCTWAPHRRRVIHSPSCGLFSASSTAKTTPAVTSTSPFRSASFPFPASPSGRRLRRSTYGPPTAP</sequence>
<dbReference type="EMBL" id="CM020618">
    <property type="protein sequence ID" value="KAK1858230.1"/>
    <property type="molecule type" value="Genomic_DNA"/>
</dbReference>
<evidence type="ECO:0000313" key="1">
    <source>
        <dbReference type="EMBL" id="KAK1858230.1"/>
    </source>
</evidence>
<evidence type="ECO:0000313" key="2">
    <source>
        <dbReference type="Proteomes" id="UP000798662"/>
    </source>
</evidence>
<name>A0ACC3BKF4_PYRYE</name>
<gene>
    <name evidence="1" type="ORF">I4F81_000841</name>
</gene>
<dbReference type="Proteomes" id="UP000798662">
    <property type="component" value="Chromosome 1"/>
</dbReference>
<organism evidence="1 2">
    <name type="scientific">Pyropia yezoensis</name>
    <name type="common">Susabi-nori</name>
    <name type="synonym">Porphyra yezoensis</name>
    <dbReference type="NCBI Taxonomy" id="2788"/>
    <lineage>
        <taxon>Eukaryota</taxon>
        <taxon>Rhodophyta</taxon>
        <taxon>Bangiophyceae</taxon>
        <taxon>Bangiales</taxon>
        <taxon>Bangiaceae</taxon>
        <taxon>Pyropia</taxon>
    </lineage>
</organism>
<proteinExistence type="predicted"/>
<keyword evidence="2" id="KW-1185">Reference proteome</keyword>
<accession>A0ACC3BKF4</accession>
<comment type="caution">
    <text evidence="1">The sequence shown here is derived from an EMBL/GenBank/DDBJ whole genome shotgun (WGS) entry which is preliminary data.</text>
</comment>